<reference evidence="1" key="1">
    <citation type="submission" date="2017-03" db="EMBL/GenBank/DDBJ databases">
        <title>Chloroplast genome evolution in siphonous green algae.</title>
        <authorList>
            <person name="Cremen M.C."/>
            <person name="Marcelino V.R."/>
            <person name="Verbruggen H."/>
        </authorList>
    </citation>
    <scope>NUCLEOTIDE SEQUENCE</scope>
</reference>
<keyword evidence="1" id="KW-0934">Plastid</keyword>
<organism evidence="1">
    <name type="scientific">Bryopsis sp. HV04063</name>
    <dbReference type="NCBI Taxonomy" id="1979421"/>
    <lineage>
        <taxon>Eukaryota</taxon>
        <taxon>Viridiplantae</taxon>
        <taxon>Chlorophyta</taxon>
        <taxon>core chlorophytes</taxon>
        <taxon>Ulvophyceae</taxon>
        <taxon>TCBD clade</taxon>
        <taxon>Bryopsidales</taxon>
        <taxon>Bryopsidineae</taxon>
        <taxon>Bryopsidaceae</taxon>
        <taxon>Bryopsis</taxon>
    </lineage>
</organism>
<proteinExistence type="predicted"/>
<evidence type="ECO:0000313" key="1">
    <source>
        <dbReference type="EMBL" id="ARO74099.1"/>
    </source>
</evidence>
<dbReference type="EMBL" id="KY819063">
    <property type="protein sequence ID" value="ARO74099.1"/>
    <property type="molecule type" value="Genomic_DNA"/>
</dbReference>
<keyword evidence="1" id="KW-0150">Chloroplast</keyword>
<name>A0A2P0QIT1_9CHLO</name>
<dbReference type="Gene3D" id="3.40.1350.120">
    <property type="match status" value="1"/>
</dbReference>
<gene>
    <name evidence="1" type="primary">orf272</name>
</gene>
<dbReference type="GeneID" id="37277565"/>
<accession>A0A2P0QIT1</accession>
<geneLocation type="chloroplast" evidence="1"/>
<protein>
    <submittedName>
        <fullName evidence="1">Uncharacterized protein</fullName>
    </submittedName>
</protein>
<dbReference type="RefSeq" id="YP_009472410.1">
    <property type="nucleotide sequence ID" value="NC_037363.1"/>
</dbReference>
<sequence length="272" mass="31994">MLKQLNDELILDNLFKNESFGVSDVEFSLWMPQNWLRGRGISQLTSTRIESLIQSNDTGRSLMRPAGGSTRLVPQSLRVVKTQVSKRYMILPCQIMDDPTMEWSRYKKHFKNIQNRGNSAYGEYEAIKILQQSSFEIIELDPDSPSQYGIVRSADLDKQKKPDIAIENQLFDIYTPRDLKRQYPNQFINIRRRILQKVDKDKQVDRIVFNALNYKLEMMEHLRKELNLYFHLNHPKYIPNLKEILLVLPDLTNYVESFTQTGNFTQPTNINF</sequence>
<dbReference type="AlphaFoldDB" id="A0A2P0QIT1"/>